<evidence type="ECO:0000313" key="3">
    <source>
        <dbReference type="Proteomes" id="UP001055439"/>
    </source>
</evidence>
<gene>
    <name evidence="2" type="ORF">MUK42_01810</name>
</gene>
<dbReference type="GO" id="GO:0051603">
    <property type="term" value="P:proteolysis involved in protein catabolic process"/>
    <property type="evidence" value="ECO:0007669"/>
    <property type="project" value="TreeGrafter"/>
</dbReference>
<accession>A0A9E7EQK2</accession>
<keyword evidence="3" id="KW-1185">Reference proteome</keyword>
<dbReference type="PANTHER" id="PTHR12000">
    <property type="entry name" value="HEMOGLOBINASE FAMILY MEMBER"/>
    <property type="match status" value="1"/>
</dbReference>
<organism evidence="2 3">
    <name type="scientific">Musa troglodytarum</name>
    <name type="common">fe'i banana</name>
    <dbReference type="NCBI Taxonomy" id="320322"/>
    <lineage>
        <taxon>Eukaryota</taxon>
        <taxon>Viridiplantae</taxon>
        <taxon>Streptophyta</taxon>
        <taxon>Embryophyta</taxon>
        <taxon>Tracheophyta</taxon>
        <taxon>Spermatophyta</taxon>
        <taxon>Magnoliopsida</taxon>
        <taxon>Liliopsida</taxon>
        <taxon>Zingiberales</taxon>
        <taxon>Musaceae</taxon>
        <taxon>Musa</taxon>
    </lineage>
</organism>
<name>A0A9E7EQK2_9LILI</name>
<dbReference type="GO" id="GO:0006624">
    <property type="term" value="P:vacuolar protein processing"/>
    <property type="evidence" value="ECO:0007669"/>
    <property type="project" value="TreeGrafter"/>
</dbReference>
<dbReference type="PRINTS" id="PR00776">
    <property type="entry name" value="HEMOGLOBNASE"/>
</dbReference>
<dbReference type="Pfam" id="PF01650">
    <property type="entry name" value="Peptidase_C13"/>
    <property type="match status" value="1"/>
</dbReference>
<dbReference type="OrthoDB" id="192611at2759"/>
<sequence>MMHDDIAHNPLNPRQGVIINHPQGQDVYAGVPKDYTKEQVTAKNLYAVLLGDRSAIEGGSGKVIDSKPDDRIFIYYSDHGGPGVLGMPNMPFLYAADFIEVLTMKHASNSYREMVIYVEACESGSIFEGLMPENLDIYVTTASNAVESSWGTYCPGMDPPPPPEFTTCLGDLYSVAWMEDSETHNLKEETVGKQFEEVSTASLYHRIIDPVNLLFGSNWECYFSVRCSGEDEDIQS</sequence>
<protein>
    <submittedName>
        <fullName evidence="2">Vacuolar-processing enzyme</fullName>
    </submittedName>
</protein>
<reference evidence="2" key="1">
    <citation type="submission" date="2022-05" db="EMBL/GenBank/DDBJ databases">
        <title>The Musa troglodytarum L. genome provides insights into the mechanism of non-climacteric behaviour and enrichment of carotenoids.</title>
        <authorList>
            <person name="Wang J."/>
        </authorList>
    </citation>
    <scope>NUCLEOTIDE SEQUENCE</scope>
    <source>
        <tissue evidence="2">Leaf</tissue>
    </source>
</reference>
<dbReference type="Proteomes" id="UP001055439">
    <property type="component" value="Chromosome 10"/>
</dbReference>
<comment type="similarity">
    <text evidence="1">Belongs to the peptidase C13 family.</text>
</comment>
<dbReference type="AlphaFoldDB" id="A0A9E7EQK2"/>
<dbReference type="EMBL" id="CP097503">
    <property type="protein sequence ID" value="URD80118.1"/>
    <property type="molecule type" value="Genomic_DNA"/>
</dbReference>
<dbReference type="PANTHER" id="PTHR12000:SF42">
    <property type="entry name" value="LEGUMAIN"/>
    <property type="match status" value="1"/>
</dbReference>
<dbReference type="InterPro" id="IPR001096">
    <property type="entry name" value="Peptidase_C13"/>
</dbReference>
<dbReference type="GO" id="GO:0004197">
    <property type="term" value="F:cysteine-type endopeptidase activity"/>
    <property type="evidence" value="ECO:0007669"/>
    <property type="project" value="TreeGrafter"/>
</dbReference>
<proteinExistence type="inferred from homology"/>
<evidence type="ECO:0000256" key="1">
    <source>
        <dbReference type="ARBA" id="ARBA00009941"/>
    </source>
</evidence>
<dbReference type="Gene3D" id="3.40.50.1460">
    <property type="match status" value="1"/>
</dbReference>
<evidence type="ECO:0000313" key="2">
    <source>
        <dbReference type="EMBL" id="URD80118.1"/>
    </source>
</evidence>
<dbReference type="GO" id="GO:0005773">
    <property type="term" value="C:vacuole"/>
    <property type="evidence" value="ECO:0007669"/>
    <property type="project" value="GOC"/>
</dbReference>